<dbReference type="EMBL" id="RDQO01000001">
    <property type="protein sequence ID" value="RMX08468.1"/>
    <property type="molecule type" value="Genomic_DNA"/>
</dbReference>
<organism evidence="5 6">
    <name type="scientific">Corticibacter populi</name>
    <dbReference type="NCBI Taxonomy" id="1550736"/>
    <lineage>
        <taxon>Bacteria</taxon>
        <taxon>Pseudomonadati</taxon>
        <taxon>Pseudomonadota</taxon>
        <taxon>Betaproteobacteria</taxon>
        <taxon>Burkholderiales</taxon>
        <taxon>Comamonadaceae</taxon>
        <taxon>Corticibacter</taxon>
    </lineage>
</organism>
<evidence type="ECO:0000256" key="4">
    <source>
        <dbReference type="SAM" id="MobiDB-lite"/>
    </source>
</evidence>
<reference evidence="5 6" key="1">
    <citation type="submission" date="2018-10" db="EMBL/GenBank/DDBJ databases">
        <title>Draft genome of Cortibacter populi DSM10536.</title>
        <authorList>
            <person name="Bernier A.-M."/>
            <person name="Bernard K."/>
        </authorList>
    </citation>
    <scope>NUCLEOTIDE SEQUENCE [LARGE SCALE GENOMIC DNA]</scope>
    <source>
        <strain evidence="5 6">DSM 105136</strain>
    </source>
</reference>
<comment type="caution">
    <text evidence="5">The sequence shown here is derived from an EMBL/GenBank/DDBJ whole genome shotgun (WGS) entry which is preliminary data.</text>
</comment>
<dbReference type="InterPro" id="IPR006311">
    <property type="entry name" value="TAT_signal"/>
</dbReference>
<evidence type="ECO:0000256" key="1">
    <source>
        <dbReference type="ARBA" id="ARBA00022737"/>
    </source>
</evidence>
<feature type="repeat" description="ANK" evidence="3">
    <location>
        <begin position="142"/>
        <end position="177"/>
    </location>
</feature>
<evidence type="ECO:0000313" key="6">
    <source>
        <dbReference type="Proteomes" id="UP000278006"/>
    </source>
</evidence>
<dbReference type="PROSITE" id="PS50297">
    <property type="entry name" value="ANK_REP_REGION"/>
    <property type="match status" value="3"/>
</dbReference>
<dbReference type="AlphaFoldDB" id="A0A3M6QZR2"/>
<dbReference type="InterPro" id="IPR036770">
    <property type="entry name" value="Ankyrin_rpt-contain_sf"/>
</dbReference>
<sequence length="261" mass="28466">MSQDERRQAGGSLPRRDLLGALLALGLLGTAPWQAALAQRAADGRLEELFTSVKRNHARVTRRLIEQGVDVNVRDPETGQTPMTLALQLGSDDVFDALMASPATDVEFRNGQDESPLMIAAIRGDLDAVRRLIRQGAHVNKPGWTPLHYAASGDSDDQRAIAELLLERHAFIDAESPNRTTPLMMATHYGSNEVARLLMQAGADPLMRNQLGLSAEDFARQAGRDRLADEIARYARQVQARRQDSAPGGQSGQGASSPWVR</sequence>
<dbReference type="PROSITE" id="PS50088">
    <property type="entry name" value="ANK_REPEAT"/>
    <property type="match status" value="3"/>
</dbReference>
<dbReference type="InterPro" id="IPR002110">
    <property type="entry name" value="Ankyrin_rpt"/>
</dbReference>
<name>A0A3M6QZR2_9BURK</name>
<accession>A0A3M6QZR2</accession>
<keyword evidence="6" id="KW-1185">Reference proteome</keyword>
<dbReference type="SUPFAM" id="SSF48403">
    <property type="entry name" value="Ankyrin repeat"/>
    <property type="match status" value="1"/>
</dbReference>
<dbReference type="Proteomes" id="UP000278006">
    <property type="component" value="Unassembled WGS sequence"/>
</dbReference>
<dbReference type="PROSITE" id="PS51318">
    <property type="entry name" value="TAT"/>
    <property type="match status" value="1"/>
</dbReference>
<evidence type="ECO:0000256" key="3">
    <source>
        <dbReference type="PROSITE-ProRule" id="PRU00023"/>
    </source>
</evidence>
<dbReference type="PANTHER" id="PTHR24171:SF8">
    <property type="entry name" value="BRCA1-ASSOCIATED RING DOMAIN PROTEIN 1"/>
    <property type="match status" value="1"/>
</dbReference>
<dbReference type="PANTHER" id="PTHR24171">
    <property type="entry name" value="ANKYRIN REPEAT DOMAIN-CONTAINING PROTEIN 39-RELATED"/>
    <property type="match status" value="1"/>
</dbReference>
<keyword evidence="2 3" id="KW-0040">ANK repeat</keyword>
<feature type="repeat" description="ANK" evidence="3">
    <location>
        <begin position="178"/>
        <end position="210"/>
    </location>
</feature>
<dbReference type="Gene3D" id="1.25.40.20">
    <property type="entry name" value="Ankyrin repeat-containing domain"/>
    <property type="match status" value="1"/>
</dbReference>
<proteinExistence type="predicted"/>
<evidence type="ECO:0000313" key="5">
    <source>
        <dbReference type="EMBL" id="RMX08468.1"/>
    </source>
</evidence>
<gene>
    <name evidence="5" type="ORF">D8I35_05150</name>
</gene>
<dbReference type="OrthoDB" id="198309at2"/>
<dbReference type="Pfam" id="PF12796">
    <property type="entry name" value="Ank_2"/>
    <property type="match status" value="1"/>
</dbReference>
<dbReference type="RefSeq" id="WP_122226594.1">
    <property type="nucleotide sequence ID" value="NZ_RDQO01000001.1"/>
</dbReference>
<keyword evidence="1" id="KW-0677">Repeat</keyword>
<feature type="repeat" description="ANK" evidence="3">
    <location>
        <begin position="112"/>
        <end position="140"/>
    </location>
</feature>
<dbReference type="SMART" id="SM00248">
    <property type="entry name" value="ANK"/>
    <property type="match status" value="5"/>
</dbReference>
<feature type="region of interest" description="Disordered" evidence="4">
    <location>
        <begin position="237"/>
        <end position="261"/>
    </location>
</feature>
<protein>
    <submittedName>
        <fullName evidence="5">Ankyrin repeat domain-containing protein</fullName>
    </submittedName>
</protein>
<evidence type="ECO:0000256" key="2">
    <source>
        <dbReference type="ARBA" id="ARBA00023043"/>
    </source>
</evidence>